<name>A0ABW8TL71_9CLOT</name>
<dbReference type="Pfam" id="PF12802">
    <property type="entry name" value="MarR_2"/>
    <property type="match status" value="1"/>
</dbReference>
<keyword evidence="3" id="KW-1185">Reference proteome</keyword>
<protein>
    <submittedName>
        <fullName evidence="2">MarR family winged helix-turn-helix transcriptional regulator</fullName>
    </submittedName>
</protein>
<accession>A0ABW8TL71</accession>
<dbReference type="PANTHER" id="PTHR33164">
    <property type="entry name" value="TRANSCRIPTIONAL REGULATOR, MARR FAMILY"/>
    <property type="match status" value="1"/>
</dbReference>
<dbReference type="PRINTS" id="PR00598">
    <property type="entry name" value="HTHMARR"/>
</dbReference>
<dbReference type="SUPFAM" id="SSF46785">
    <property type="entry name" value="Winged helix' DNA-binding domain"/>
    <property type="match status" value="1"/>
</dbReference>
<dbReference type="PROSITE" id="PS50995">
    <property type="entry name" value="HTH_MARR_2"/>
    <property type="match status" value="1"/>
</dbReference>
<organism evidence="2 3">
    <name type="scientific">Clostridium neuense</name>
    <dbReference type="NCBI Taxonomy" id="1728934"/>
    <lineage>
        <taxon>Bacteria</taxon>
        <taxon>Bacillati</taxon>
        <taxon>Bacillota</taxon>
        <taxon>Clostridia</taxon>
        <taxon>Eubacteriales</taxon>
        <taxon>Clostridiaceae</taxon>
        <taxon>Clostridium</taxon>
    </lineage>
</organism>
<evidence type="ECO:0000313" key="2">
    <source>
        <dbReference type="EMBL" id="MFL0253302.1"/>
    </source>
</evidence>
<evidence type="ECO:0000259" key="1">
    <source>
        <dbReference type="PROSITE" id="PS50995"/>
    </source>
</evidence>
<dbReference type="EMBL" id="JBJIAA010000032">
    <property type="protein sequence ID" value="MFL0253302.1"/>
    <property type="molecule type" value="Genomic_DNA"/>
</dbReference>
<dbReference type="InterPro" id="IPR036390">
    <property type="entry name" value="WH_DNA-bd_sf"/>
</dbReference>
<dbReference type="Proteomes" id="UP001623592">
    <property type="component" value="Unassembled WGS sequence"/>
</dbReference>
<dbReference type="SMART" id="SM00347">
    <property type="entry name" value="HTH_MARR"/>
    <property type="match status" value="1"/>
</dbReference>
<reference evidence="2 3" key="1">
    <citation type="submission" date="2024-11" db="EMBL/GenBank/DDBJ databases">
        <authorList>
            <person name="Heng Y.C."/>
            <person name="Lim A.C.H."/>
            <person name="Lee J.K.Y."/>
            <person name="Kittelmann S."/>
        </authorList>
    </citation>
    <scope>NUCLEOTIDE SEQUENCE [LARGE SCALE GENOMIC DNA]</scope>
    <source>
        <strain evidence="2 3">WILCCON 0114</strain>
    </source>
</reference>
<evidence type="ECO:0000313" key="3">
    <source>
        <dbReference type="Proteomes" id="UP001623592"/>
    </source>
</evidence>
<comment type="caution">
    <text evidence="2">The sequence shown here is derived from an EMBL/GenBank/DDBJ whole genome shotgun (WGS) entry which is preliminary data.</text>
</comment>
<sequence>MLKQELEEYYIPFQCMIISNINSFNIDGVTTAQYNVLDILDKRGSKTTKELAEIRGISQAGMSKLTKRLLEKKYIIQKRRETDRRNYDILITEDGKAFLSRSEKFRNKIMNLIENTLTENEKQCFAKLCKKITDSYANEYGK</sequence>
<dbReference type="Gene3D" id="1.10.10.10">
    <property type="entry name" value="Winged helix-like DNA-binding domain superfamily/Winged helix DNA-binding domain"/>
    <property type="match status" value="1"/>
</dbReference>
<gene>
    <name evidence="2" type="ORF">ACJDT4_23115</name>
</gene>
<dbReference type="InterPro" id="IPR039422">
    <property type="entry name" value="MarR/SlyA-like"/>
</dbReference>
<proteinExistence type="predicted"/>
<dbReference type="PANTHER" id="PTHR33164:SF101">
    <property type="entry name" value="TRANSCRIPTIONAL REPRESSOR MPRA"/>
    <property type="match status" value="1"/>
</dbReference>
<feature type="domain" description="HTH marR-type" evidence="1">
    <location>
        <begin position="1"/>
        <end position="134"/>
    </location>
</feature>
<dbReference type="InterPro" id="IPR036388">
    <property type="entry name" value="WH-like_DNA-bd_sf"/>
</dbReference>
<dbReference type="RefSeq" id="WP_406789972.1">
    <property type="nucleotide sequence ID" value="NZ_JBJIAA010000032.1"/>
</dbReference>
<dbReference type="InterPro" id="IPR000835">
    <property type="entry name" value="HTH_MarR-typ"/>
</dbReference>